<evidence type="ECO:0000313" key="2">
    <source>
        <dbReference type="EMBL" id="QQX23941.1"/>
    </source>
</evidence>
<gene>
    <name evidence="1" type="ORF">B4102_0390</name>
    <name evidence="2" type="ORF">JGZ69_14005</name>
</gene>
<sequence length="56" mass="6755">MIREDEHLLFIKELGRLFEDFNHCECEEIRKDILKDIQLLSNVINPDHELSFRSIV</sequence>
<keyword evidence="3" id="KW-1185">Reference proteome</keyword>
<dbReference type="AlphaFoldDB" id="A0A150LE14"/>
<accession>A0A150LE14</accession>
<dbReference type="PATRIC" id="fig|46224.3.peg.1259"/>
<dbReference type="Proteomes" id="UP000075666">
    <property type="component" value="Unassembled WGS sequence"/>
</dbReference>
<dbReference type="EMBL" id="LQYN01000016">
    <property type="protein sequence ID" value="KYD10206.1"/>
    <property type="molecule type" value="Genomic_DNA"/>
</dbReference>
<reference evidence="1 3" key="1">
    <citation type="submission" date="2016-01" db="EMBL/GenBank/DDBJ databases">
        <title>Genome Sequences of Twelve Sporeforming Bacillus Species Isolated from Foods.</title>
        <authorList>
            <person name="Berendsen E.M."/>
            <person name="Wells-Bennik M.H."/>
            <person name="Krawcyk A.O."/>
            <person name="De Jong A."/>
            <person name="Holsappel S."/>
            <person name="Eijlander R.T."/>
            <person name="Kuipers O.P."/>
        </authorList>
    </citation>
    <scope>NUCLEOTIDE SEQUENCE [LARGE SCALE GENOMIC DNA]</scope>
    <source>
        <strain evidence="1 3">B4102</strain>
    </source>
</reference>
<organism evidence="1 3">
    <name type="scientific">Heyndrickxia sporothermodurans</name>
    <dbReference type="NCBI Taxonomy" id="46224"/>
    <lineage>
        <taxon>Bacteria</taxon>
        <taxon>Bacillati</taxon>
        <taxon>Bacillota</taxon>
        <taxon>Bacilli</taxon>
        <taxon>Bacillales</taxon>
        <taxon>Bacillaceae</taxon>
        <taxon>Heyndrickxia</taxon>
    </lineage>
</organism>
<evidence type="ECO:0000313" key="1">
    <source>
        <dbReference type="EMBL" id="KYD10206.1"/>
    </source>
</evidence>
<dbReference type="RefSeq" id="WP_165797818.1">
    <property type="nucleotide sequence ID" value="NZ_CP066701.1"/>
</dbReference>
<dbReference type="GeneID" id="62500722"/>
<evidence type="ECO:0000313" key="4">
    <source>
        <dbReference type="Proteomes" id="UP000595512"/>
    </source>
</evidence>
<reference evidence="2 4" key="2">
    <citation type="submission" date="2020-12" db="EMBL/GenBank/DDBJ databases">
        <title>Taxonomic evaluation of the Bacillus sporothermodurans group of bacteria based on whole genome sequences.</title>
        <authorList>
            <person name="Fiedler G."/>
            <person name="Herbstmann A.-D."/>
            <person name="Doll E."/>
            <person name="Wenning M."/>
            <person name="Brinks E."/>
            <person name="Kabisch J."/>
            <person name="Breitenwieser F."/>
            <person name="Lappann M."/>
            <person name="Boehnlein C."/>
            <person name="Franz C."/>
        </authorList>
    </citation>
    <scope>NUCLEOTIDE SEQUENCE [LARGE SCALE GENOMIC DNA]</scope>
    <source>
        <strain evidence="2 4">DSM 10599</strain>
    </source>
</reference>
<protein>
    <submittedName>
        <fullName evidence="1">Uncharacterized protein</fullName>
    </submittedName>
</protein>
<proteinExistence type="predicted"/>
<dbReference type="Proteomes" id="UP000595512">
    <property type="component" value="Chromosome"/>
</dbReference>
<evidence type="ECO:0000313" key="3">
    <source>
        <dbReference type="Proteomes" id="UP000075666"/>
    </source>
</evidence>
<dbReference type="EMBL" id="CP066701">
    <property type="protein sequence ID" value="QQX23941.1"/>
    <property type="molecule type" value="Genomic_DNA"/>
</dbReference>
<name>A0A150LE14_9BACI</name>
<dbReference type="KEGG" id="hspo:JGZ69_14005"/>